<sequence>MAPTTLALTRSK</sequence>
<proteinExistence type="predicted"/>
<dbReference type="EMBL" id="CAJOBA010070208">
    <property type="protein sequence ID" value="CAF4387054.1"/>
    <property type="molecule type" value="Genomic_DNA"/>
</dbReference>
<feature type="non-terminal residue" evidence="2">
    <location>
        <position position="12"/>
    </location>
</feature>
<evidence type="ECO:0000313" key="2">
    <source>
        <dbReference type="EMBL" id="CAF4387054.1"/>
    </source>
</evidence>
<reference evidence="2" key="1">
    <citation type="submission" date="2021-02" db="EMBL/GenBank/DDBJ databases">
        <authorList>
            <person name="Nowell W R."/>
        </authorList>
    </citation>
    <scope>NUCLEOTIDE SEQUENCE</scope>
</reference>
<dbReference type="Proteomes" id="UP000677228">
    <property type="component" value="Unassembled WGS sequence"/>
</dbReference>
<comment type="caution">
    <text evidence="2">The sequence shown here is derived from an EMBL/GenBank/DDBJ whole genome shotgun (WGS) entry which is preliminary data.</text>
</comment>
<gene>
    <name evidence="1" type="ORF">OVA965_LOCUS41244</name>
    <name evidence="2" type="ORF">TMI583_LOCUS42838</name>
</gene>
<accession>A0A8S2VCR1</accession>
<evidence type="ECO:0000313" key="1">
    <source>
        <dbReference type="EMBL" id="CAF1585696.1"/>
    </source>
</evidence>
<name>A0A8S2VCR1_9BILA</name>
<dbReference type="EMBL" id="CAJNOK010046987">
    <property type="protein sequence ID" value="CAF1585696.1"/>
    <property type="molecule type" value="Genomic_DNA"/>
</dbReference>
<dbReference type="Proteomes" id="UP000682733">
    <property type="component" value="Unassembled WGS sequence"/>
</dbReference>
<evidence type="ECO:0000313" key="3">
    <source>
        <dbReference type="Proteomes" id="UP000682733"/>
    </source>
</evidence>
<protein>
    <submittedName>
        <fullName evidence="2">Uncharacterized protein</fullName>
    </submittedName>
</protein>
<organism evidence="2 3">
    <name type="scientific">Didymodactylos carnosus</name>
    <dbReference type="NCBI Taxonomy" id="1234261"/>
    <lineage>
        <taxon>Eukaryota</taxon>
        <taxon>Metazoa</taxon>
        <taxon>Spiralia</taxon>
        <taxon>Gnathifera</taxon>
        <taxon>Rotifera</taxon>
        <taxon>Eurotatoria</taxon>
        <taxon>Bdelloidea</taxon>
        <taxon>Philodinida</taxon>
        <taxon>Philodinidae</taxon>
        <taxon>Didymodactylos</taxon>
    </lineage>
</organism>